<keyword evidence="3" id="KW-1185">Reference proteome</keyword>
<protein>
    <submittedName>
        <fullName evidence="2">Uncharacterized protein</fullName>
    </submittedName>
</protein>
<reference evidence="2 3" key="1">
    <citation type="submission" date="2020-08" db="EMBL/GenBank/DDBJ databases">
        <title>Genomic Encyclopedia of Type Strains, Phase IV (KMG-IV): sequencing the most valuable type-strain genomes for metagenomic binning, comparative biology and taxonomic classification.</title>
        <authorList>
            <person name="Goeker M."/>
        </authorList>
    </citation>
    <scope>NUCLEOTIDE SEQUENCE [LARGE SCALE GENOMIC DNA]</scope>
    <source>
        <strain evidence="2 3">DSM 100039</strain>
    </source>
</reference>
<dbReference type="EMBL" id="JACHEF010000004">
    <property type="protein sequence ID" value="MBB6411905.1"/>
    <property type="molecule type" value="Genomic_DNA"/>
</dbReference>
<comment type="caution">
    <text evidence="2">The sequence shown here is derived from an EMBL/GenBank/DDBJ whole genome shotgun (WGS) entry which is preliminary data.</text>
</comment>
<sequence length="115" mass="12769">MPHNWDDSQNINAGSKAVEWPQGPLTDDMGVTFPQKGWTPLWLEAWVVQDSTGASQRTTQWSGWAPGRWTADGIPPGWKVGSFQPGLALGIALVAYRDNTGAFKQAWWLDPIDLY</sequence>
<dbReference type="AlphaFoldDB" id="A0A841PU70"/>
<feature type="region of interest" description="Disordered" evidence="1">
    <location>
        <begin position="1"/>
        <end position="23"/>
    </location>
</feature>
<organism evidence="2 3">
    <name type="scientific">Mesorhizobium sangaii</name>
    <dbReference type="NCBI Taxonomy" id="505389"/>
    <lineage>
        <taxon>Bacteria</taxon>
        <taxon>Pseudomonadati</taxon>
        <taxon>Pseudomonadota</taxon>
        <taxon>Alphaproteobacteria</taxon>
        <taxon>Hyphomicrobiales</taxon>
        <taxon>Phyllobacteriaceae</taxon>
        <taxon>Mesorhizobium</taxon>
    </lineage>
</organism>
<proteinExistence type="predicted"/>
<accession>A0A841PU70</accession>
<gene>
    <name evidence="2" type="ORF">HNQ71_004593</name>
</gene>
<evidence type="ECO:0000313" key="2">
    <source>
        <dbReference type="EMBL" id="MBB6411905.1"/>
    </source>
</evidence>
<name>A0A841PU70_9HYPH</name>
<evidence type="ECO:0000313" key="3">
    <source>
        <dbReference type="Proteomes" id="UP000556329"/>
    </source>
</evidence>
<evidence type="ECO:0000256" key="1">
    <source>
        <dbReference type="SAM" id="MobiDB-lite"/>
    </source>
</evidence>
<dbReference type="Proteomes" id="UP000556329">
    <property type="component" value="Unassembled WGS sequence"/>
</dbReference>